<feature type="transmembrane region" description="Helical" evidence="1">
    <location>
        <begin position="243"/>
        <end position="260"/>
    </location>
</feature>
<name>A0A644YZM6_9ZZZZ</name>
<feature type="transmembrane region" description="Helical" evidence="1">
    <location>
        <begin position="143"/>
        <end position="162"/>
    </location>
</feature>
<sequence>MAAIWVAIFHGALVGLFPNESSLVKSFVDIGYAGVDVFFVISGVIMAHSTKNIPSKSFTAGAFFLTRFSRIYSGWWPVMLFYVIFFEMTNQLGPQVNLLASFFLYFKNPAQLINVATWSLMFELYFYTIISISLLFKRQYRQYFLILLFTFLLLINIYLFIIRPTESVASEINWIQIFYIAPIVAEFFMGYFLYQYIQKNPRASCKIWGAIALILIFLTAYLAPHFLDRPNGLAGFYYWPERTVLIGGISMTIVGMALKLPSPQKNIALILTKFGSYSYSIYLLHILAFNMIFTLLPWSSFNNNYRIVISVATMAVLLLASAVYYHCVEHPVYIFLCNKINRIMSRANQ</sequence>
<feature type="transmembrane region" description="Helical" evidence="1">
    <location>
        <begin position="112"/>
        <end position="136"/>
    </location>
</feature>
<dbReference type="PANTHER" id="PTHR23028">
    <property type="entry name" value="ACETYLTRANSFERASE"/>
    <property type="match status" value="1"/>
</dbReference>
<feature type="domain" description="Acyltransferase 3" evidence="2">
    <location>
        <begin position="2"/>
        <end position="324"/>
    </location>
</feature>
<keyword evidence="1" id="KW-1133">Transmembrane helix</keyword>
<protein>
    <recommendedName>
        <fullName evidence="2">Acyltransferase 3 domain-containing protein</fullName>
    </recommendedName>
</protein>
<accession>A0A644YZM6</accession>
<dbReference type="EMBL" id="VSSQ01006063">
    <property type="protein sequence ID" value="MPM31404.1"/>
    <property type="molecule type" value="Genomic_DNA"/>
</dbReference>
<feature type="transmembrane region" description="Helical" evidence="1">
    <location>
        <begin position="30"/>
        <end position="50"/>
    </location>
</feature>
<organism evidence="3">
    <name type="scientific">bioreactor metagenome</name>
    <dbReference type="NCBI Taxonomy" id="1076179"/>
    <lineage>
        <taxon>unclassified sequences</taxon>
        <taxon>metagenomes</taxon>
        <taxon>ecological metagenomes</taxon>
    </lineage>
</organism>
<dbReference type="GO" id="GO:0000271">
    <property type="term" value="P:polysaccharide biosynthetic process"/>
    <property type="evidence" value="ECO:0007669"/>
    <property type="project" value="TreeGrafter"/>
</dbReference>
<dbReference type="PANTHER" id="PTHR23028:SF53">
    <property type="entry name" value="ACYL_TRANSF_3 DOMAIN-CONTAINING PROTEIN"/>
    <property type="match status" value="1"/>
</dbReference>
<feature type="transmembrane region" description="Helical" evidence="1">
    <location>
        <begin position="281"/>
        <end position="299"/>
    </location>
</feature>
<dbReference type="Pfam" id="PF01757">
    <property type="entry name" value="Acyl_transf_3"/>
    <property type="match status" value="1"/>
</dbReference>
<reference evidence="3" key="1">
    <citation type="submission" date="2019-08" db="EMBL/GenBank/DDBJ databases">
        <authorList>
            <person name="Kucharzyk K."/>
            <person name="Murdoch R.W."/>
            <person name="Higgins S."/>
            <person name="Loffler F."/>
        </authorList>
    </citation>
    <scope>NUCLEOTIDE SEQUENCE</scope>
</reference>
<evidence type="ECO:0000259" key="2">
    <source>
        <dbReference type="Pfam" id="PF01757"/>
    </source>
</evidence>
<dbReference type="AlphaFoldDB" id="A0A644YZM6"/>
<dbReference type="GO" id="GO:0016020">
    <property type="term" value="C:membrane"/>
    <property type="evidence" value="ECO:0007669"/>
    <property type="project" value="TreeGrafter"/>
</dbReference>
<evidence type="ECO:0000256" key="1">
    <source>
        <dbReference type="SAM" id="Phobius"/>
    </source>
</evidence>
<keyword evidence="1" id="KW-0472">Membrane</keyword>
<proteinExistence type="predicted"/>
<feature type="transmembrane region" description="Helical" evidence="1">
    <location>
        <begin position="71"/>
        <end position="92"/>
    </location>
</feature>
<evidence type="ECO:0000313" key="3">
    <source>
        <dbReference type="EMBL" id="MPM31404.1"/>
    </source>
</evidence>
<dbReference type="InterPro" id="IPR050879">
    <property type="entry name" value="Acyltransferase_3"/>
</dbReference>
<keyword evidence="1" id="KW-0812">Transmembrane</keyword>
<feature type="transmembrane region" description="Helical" evidence="1">
    <location>
        <begin position="305"/>
        <end position="325"/>
    </location>
</feature>
<comment type="caution">
    <text evidence="3">The sequence shown here is derived from an EMBL/GenBank/DDBJ whole genome shotgun (WGS) entry which is preliminary data.</text>
</comment>
<dbReference type="InterPro" id="IPR002656">
    <property type="entry name" value="Acyl_transf_3_dom"/>
</dbReference>
<feature type="transmembrane region" description="Helical" evidence="1">
    <location>
        <begin position="174"/>
        <end position="194"/>
    </location>
</feature>
<dbReference type="GO" id="GO:0016747">
    <property type="term" value="F:acyltransferase activity, transferring groups other than amino-acyl groups"/>
    <property type="evidence" value="ECO:0007669"/>
    <property type="project" value="InterPro"/>
</dbReference>
<gene>
    <name evidence="3" type="ORF">SDC9_77959</name>
</gene>
<feature type="transmembrane region" description="Helical" evidence="1">
    <location>
        <begin position="206"/>
        <end position="223"/>
    </location>
</feature>